<proteinExistence type="predicted"/>
<dbReference type="AlphaFoldDB" id="A0A1W6JY97"/>
<dbReference type="RefSeq" id="WP_148690974.1">
    <property type="nucleotide sequence ID" value="NZ_CP020477.1"/>
</dbReference>
<feature type="domain" description="PDZ" evidence="1">
    <location>
        <begin position="386"/>
        <end position="439"/>
    </location>
</feature>
<dbReference type="EMBL" id="CP020477">
    <property type="protein sequence ID" value="ARM75212.1"/>
    <property type="molecule type" value="Genomic_DNA"/>
</dbReference>
<dbReference type="InterPro" id="IPR040756">
    <property type="entry name" value="Peptidase_M61_N"/>
</dbReference>
<dbReference type="SUPFAM" id="SSF55486">
    <property type="entry name" value="Metalloproteases ('zincins'), catalytic domain"/>
    <property type="match status" value="1"/>
</dbReference>
<dbReference type="InterPro" id="IPR027268">
    <property type="entry name" value="Peptidase_M4/M1_CTD_sf"/>
</dbReference>
<evidence type="ECO:0000259" key="1">
    <source>
        <dbReference type="PROSITE" id="PS50106"/>
    </source>
</evidence>
<dbReference type="SUPFAM" id="SSF50156">
    <property type="entry name" value="PDZ domain-like"/>
    <property type="match status" value="1"/>
</dbReference>
<protein>
    <submittedName>
        <fullName evidence="2">Peptidase M61</fullName>
    </submittedName>
</protein>
<dbReference type="KEGG" id="aman:B6F84_03640"/>
<dbReference type="Pfam" id="PF17899">
    <property type="entry name" value="Peptidase_M61_N"/>
    <property type="match status" value="1"/>
</dbReference>
<dbReference type="STRING" id="282676.B6F84_03640"/>
<organism evidence="2 3">
    <name type="scientific">Acidianus manzaensis</name>
    <dbReference type="NCBI Taxonomy" id="282676"/>
    <lineage>
        <taxon>Archaea</taxon>
        <taxon>Thermoproteota</taxon>
        <taxon>Thermoprotei</taxon>
        <taxon>Sulfolobales</taxon>
        <taxon>Sulfolobaceae</taxon>
        <taxon>Acidianus</taxon>
    </lineage>
</organism>
<dbReference type="Gene3D" id="2.30.42.10">
    <property type="match status" value="1"/>
</dbReference>
<evidence type="ECO:0000313" key="3">
    <source>
        <dbReference type="Proteomes" id="UP000193404"/>
    </source>
</evidence>
<dbReference type="InterPro" id="IPR007963">
    <property type="entry name" value="Peptidase_M61_catalytic"/>
</dbReference>
<dbReference type="Proteomes" id="UP000193404">
    <property type="component" value="Chromosome"/>
</dbReference>
<gene>
    <name evidence="2" type="ORF">B6F84_03640</name>
</gene>
<sequence>MFFEIKPRNRYIEVKAKGREGIIVFPTYVPGSYVIRELERNIVEIEGRRLSKNRFYVKNSFTYLVYTASFDQREAISTNDYLFINPPALFPFQEKNEKYCVKIDLPDSWKIVTSLREEGNNSFCADNYDDFVDSPIEASPYLKILQVDSSHIISTVDDLDVDMIRKIVKEADKILGNPGDYVFHFRRSSQNFGGIEHKNSTGIVVPWNRKNLEVLFAHEYFHRWNVKRIVPYDLIHNYEHEVYTELLWFAEGFTDYMAVEISKRAGVIDELTALKHICNSLSTLTFPGSKRVSLAEASKTTWIKYYKQDENFLNSSVSYYDGGLSLAFYVDLELNKKGEKIDTLFKQLPSKYTFDNINSILKKYEIDIEDLVYSPAIEIFNAIKDLVNLELVDKGRPYYGIRLSEDNVINFIEDYSPADEAGLFPKDKILALNGVPEIEVKEGESIITVSREGRIKEFKIKSSPNPGHKVKIKIGNVESTSDSQIL</sequence>
<dbReference type="InterPro" id="IPR001478">
    <property type="entry name" value="PDZ"/>
</dbReference>
<dbReference type="InterPro" id="IPR036034">
    <property type="entry name" value="PDZ_sf"/>
</dbReference>
<dbReference type="OrthoDB" id="36892at2157"/>
<dbReference type="Gene3D" id="1.10.390.10">
    <property type="entry name" value="Neutral Protease Domain 2"/>
    <property type="match status" value="1"/>
</dbReference>
<dbReference type="Gene3D" id="2.60.40.3650">
    <property type="match status" value="1"/>
</dbReference>
<reference evidence="2 3" key="1">
    <citation type="submission" date="2017-03" db="EMBL/GenBank/DDBJ databases">
        <title>Sulfur activation and transportation mechanism of thermophilic Archaea Acidianus manzaensis YN-25.</title>
        <authorList>
            <person name="Ma Y."/>
            <person name="Yang Y."/>
            <person name="Xia J."/>
        </authorList>
    </citation>
    <scope>NUCLEOTIDE SEQUENCE [LARGE SCALE GENOMIC DNA]</scope>
    <source>
        <strain evidence="2 3">YN-25</strain>
    </source>
</reference>
<accession>A0A1W6JY97</accession>
<dbReference type="Pfam" id="PF05299">
    <property type="entry name" value="Peptidase_M61"/>
    <property type="match status" value="1"/>
</dbReference>
<name>A0A1W6JY97_9CREN</name>
<dbReference type="PROSITE" id="PS50106">
    <property type="entry name" value="PDZ"/>
    <property type="match status" value="1"/>
</dbReference>
<keyword evidence="3" id="KW-1185">Reference proteome</keyword>
<dbReference type="GeneID" id="41589983"/>
<evidence type="ECO:0000313" key="2">
    <source>
        <dbReference type="EMBL" id="ARM75212.1"/>
    </source>
</evidence>